<comment type="subcellular location">
    <subcellularLocation>
        <location evidence="1 7">Cell membrane</location>
        <topology evidence="1 7">Multi-pass membrane protein</topology>
    </subcellularLocation>
</comment>
<protein>
    <submittedName>
        <fullName evidence="9">Sugar ABC transporter permease</fullName>
    </submittedName>
</protein>
<dbReference type="InterPro" id="IPR000515">
    <property type="entry name" value="MetI-like"/>
</dbReference>
<organism evidence="9 10">
    <name type="scientific">Candidatus Ruthenibacterium avium</name>
    <dbReference type="NCBI Taxonomy" id="2838751"/>
    <lineage>
        <taxon>Bacteria</taxon>
        <taxon>Bacillati</taxon>
        <taxon>Bacillota</taxon>
        <taxon>Clostridia</taxon>
        <taxon>Eubacteriales</taxon>
        <taxon>Oscillospiraceae</taxon>
        <taxon>Ruthenibacterium</taxon>
    </lineage>
</organism>
<feature type="transmembrane region" description="Helical" evidence="7">
    <location>
        <begin position="107"/>
        <end position="128"/>
    </location>
</feature>
<dbReference type="SUPFAM" id="SSF161098">
    <property type="entry name" value="MetI-like"/>
    <property type="match status" value="1"/>
</dbReference>
<comment type="similarity">
    <text evidence="7">Belongs to the binding-protein-dependent transport system permease family.</text>
</comment>
<dbReference type="AlphaFoldDB" id="A0A9D2M2S2"/>
<keyword evidence="3" id="KW-1003">Cell membrane</keyword>
<gene>
    <name evidence="9" type="ORF">H9943_04300</name>
</gene>
<dbReference type="CDD" id="cd06261">
    <property type="entry name" value="TM_PBP2"/>
    <property type="match status" value="1"/>
</dbReference>
<name>A0A9D2M2S2_9FIRM</name>
<dbReference type="PROSITE" id="PS50928">
    <property type="entry name" value="ABC_TM1"/>
    <property type="match status" value="1"/>
</dbReference>
<evidence type="ECO:0000256" key="7">
    <source>
        <dbReference type="RuleBase" id="RU363032"/>
    </source>
</evidence>
<dbReference type="Proteomes" id="UP000824209">
    <property type="component" value="Unassembled WGS sequence"/>
</dbReference>
<dbReference type="Pfam" id="PF00528">
    <property type="entry name" value="BPD_transp_1"/>
    <property type="match status" value="1"/>
</dbReference>
<keyword evidence="2 7" id="KW-0813">Transport</keyword>
<dbReference type="GO" id="GO:0055085">
    <property type="term" value="P:transmembrane transport"/>
    <property type="evidence" value="ECO:0007669"/>
    <property type="project" value="InterPro"/>
</dbReference>
<comment type="caution">
    <text evidence="9">The sequence shown here is derived from an EMBL/GenBank/DDBJ whole genome shotgun (WGS) entry which is preliminary data.</text>
</comment>
<dbReference type="PANTHER" id="PTHR43227">
    <property type="entry name" value="BLL4140 PROTEIN"/>
    <property type="match status" value="1"/>
</dbReference>
<feature type="transmembrane region" description="Helical" evidence="7">
    <location>
        <begin position="213"/>
        <end position="232"/>
    </location>
</feature>
<dbReference type="InterPro" id="IPR035906">
    <property type="entry name" value="MetI-like_sf"/>
</dbReference>
<feature type="transmembrane region" description="Helical" evidence="7">
    <location>
        <begin position="268"/>
        <end position="289"/>
    </location>
</feature>
<evidence type="ECO:0000313" key="9">
    <source>
        <dbReference type="EMBL" id="HJB39599.1"/>
    </source>
</evidence>
<dbReference type="InterPro" id="IPR050809">
    <property type="entry name" value="UgpAE/MalFG_permease"/>
</dbReference>
<evidence type="ECO:0000256" key="4">
    <source>
        <dbReference type="ARBA" id="ARBA00022692"/>
    </source>
</evidence>
<evidence type="ECO:0000256" key="6">
    <source>
        <dbReference type="ARBA" id="ARBA00023136"/>
    </source>
</evidence>
<evidence type="ECO:0000256" key="3">
    <source>
        <dbReference type="ARBA" id="ARBA00022475"/>
    </source>
</evidence>
<accession>A0A9D2M2S2</accession>
<evidence type="ECO:0000256" key="1">
    <source>
        <dbReference type="ARBA" id="ARBA00004651"/>
    </source>
</evidence>
<evidence type="ECO:0000256" key="5">
    <source>
        <dbReference type="ARBA" id="ARBA00022989"/>
    </source>
</evidence>
<evidence type="ECO:0000259" key="8">
    <source>
        <dbReference type="PROSITE" id="PS50928"/>
    </source>
</evidence>
<dbReference type="Gene3D" id="1.10.3720.10">
    <property type="entry name" value="MetI-like"/>
    <property type="match status" value="1"/>
</dbReference>
<dbReference type="PANTHER" id="PTHR43227:SF8">
    <property type="entry name" value="DIACETYLCHITOBIOSE UPTAKE SYSTEM PERMEASE PROTEIN DASB"/>
    <property type="match status" value="1"/>
</dbReference>
<feature type="transmembrane region" description="Helical" evidence="7">
    <location>
        <begin position="156"/>
        <end position="175"/>
    </location>
</feature>
<keyword evidence="5 7" id="KW-1133">Transmembrane helix</keyword>
<reference evidence="9" key="2">
    <citation type="submission" date="2021-04" db="EMBL/GenBank/DDBJ databases">
        <authorList>
            <person name="Gilroy R."/>
        </authorList>
    </citation>
    <scope>NUCLEOTIDE SEQUENCE</scope>
    <source>
        <strain evidence="9">ChiBcec8-14828</strain>
    </source>
</reference>
<reference evidence="9" key="1">
    <citation type="journal article" date="2021" name="PeerJ">
        <title>Extensive microbial diversity within the chicken gut microbiome revealed by metagenomics and culture.</title>
        <authorList>
            <person name="Gilroy R."/>
            <person name="Ravi A."/>
            <person name="Getino M."/>
            <person name="Pursley I."/>
            <person name="Horton D.L."/>
            <person name="Alikhan N.F."/>
            <person name="Baker D."/>
            <person name="Gharbi K."/>
            <person name="Hall N."/>
            <person name="Watson M."/>
            <person name="Adriaenssens E.M."/>
            <person name="Foster-Nyarko E."/>
            <person name="Jarju S."/>
            <person name="Secka A."/>
            <person name="Antonio M."/>
            <person name="Oren A."/>
            <person name="Chaudhuri R.R."/>
            <person name="La Ragione R."/>
            <person name="Hildebrand F."/>
            <person name="Pallen M.J."/>
        </authorList>
    </citation>
    <scope>NUCLEOTIDE SEQUENCE</scope>
    <source>
        <strain evidence="9">ChiBcec8-14828</strain>
    </source>
</reference>
<keyword evidence="6 7" id="KW-0472">Membrane</keyword>
<dbReference type="EMBL" id="DWYA01000044">
    <property type="protein sequence ID" value="HJB39599.1"/>
    <property type="molecule type" value="Genomic_DNA"/>
</dbReference>
<feature type="domain" description="ABC transmembrane type-1" evidence="8">
    <location>
        <begin position="69"/>
        <end position="289"/>
    </location>
</feature>
<keyword evidence="4 7" id="KW-0812">Transmembrane</keyword>
<proteinExistence type="inferred from homology"/>
<evidence type="ECO:0000256" key="2">
    <source>
        <dbReference type="ARBA" id="ARBA00022448"/>
    </source>
</evidence>
<evidence type="ECO:0000313" key="10">
    <source>
        <dbReference type="Proteomes" id="UP000824209"/>
    </source>
</evidence>
<dbReference type="GO" id="GO:0005886">
    <property type="term" value="C:plasma membrane"/>
    <property type="evidence" value="ECO:0007669"/>
    <property type="project" value="UniProtKB-SubCell"/>
</dbReference>
<feature type="transmembrane region" description="Helical" evidence="7">
    <location>
        <begin position="75"/>
        <end position="95"/>
    </location>
</feature>
<sequence length="300" mass="33896">MKDTKKMIICFLTPALLFFATIFLYPVCRTIIMSFFYAEGVSDSVSTWRFVGLENYQKLFSTSIFLDSMLNMLKIWLFGGIIVMVISLLFAAILTNGVKFKGFYKSVVYIPNIINAVAMSTMWITAVFNKRFGFLHNFFDWIGSDLAKVDYMSGSIKFWTLLVAFCFGSVGYYMLIFMSGIERISGDIYEAATIDGASKVCQFRKITLPLLRGVMKTCITFWSIGVVGFFVWSQMWSAPLQSELTTITPFIYMYNVTFGTQGSTERNASLGAAVGVLMALVVLLIFFVINKTVKEDDSEF</sequence>